<evidence type="ECO:0000313" key="2">
    <source>
        <dbReference type="EMBL" id="GBP27386.1"/>
    </source>
</evidence>
<evidence type="ECO:0000256" key="1">
    <source>
        <dbReference type="SAM" id="MobiDB-lite"/>
    </source>
</evidence>
<feature type="compositionally biased region" description="Pro residues" evidence="1">
    <location>
        <begin position="11"/>
        <end position="26"/>
    </location>
</feature>
<proteinExistence type="predicted"/>
<dbReference type="Proteomes" id="UP000299102">
    <property type="component" value="Unassembled WGS sequence"/>
</dbReference>
<comment type="caution">
    <text evidence="2">The sequence shown here is derived from an EMBL/GenBank/DDBJ whole genome shotgun (WGS) entry which is preliminary data.</text>
</comment>
<dbReference type="EMBL" id="BGZK01000192">
    <property type="protein sequence ID" value="GBP27386.1"/>
    <property type="molecule type" value="Genomic_DNA"/>
</dbReference>
<sequence>MRSKEVLYPRPFPTPVPTSMPAPTPTLKPDLSSTSSVVKSSDVVGPSLRHISLQQPIVAGLYGSRFGLELDDGLGPIPESFLVSIRPSFKRILNFIYIIYKFLERISASLRNESGEQSSEAARGYGELAVGKMIYIVCVAAGGGRRAGAGGGGGAAAAGGRWPPRPHFLLLILGGARDGRADRHIYPGGRRPPDIKPYYNDACLVNTAAH</sequence>
<evidence type="ECO:0000313" key="3">
    <source>
        <dbReference type="Proteomes" id="UP000299102"/>
    </source>
</evidence>
<reference evidence="2 3" key="1">
    <citation type="journal article" date="2019" name="Commun. Biol.">
        <title>The bagworm genome reveals a unique fibroin gene that provides high tensile strength.</title>
        <authorList>
            <person name="Kono N."/>
            <person name="Nakamura H."/>
            <person name="Ohtoshi R."/>
            <person name="Tomita M."/>
            <person name="Numata K."/>
            <person name="Arakawa K."/>
        </authorList>
    </citation>
    <scope>NUCLEOTIDE SEQUENCE [LARGE SCALE GENOMIC DNA]</scope>
</reference>
<gene>
    <name evidence="2" type="ORF">EVAR_18863_1</name>
</gene>
<name>A0A4C1UN20_EUMVA</name>
<dbReference type="AlphaFoldDB" id="A0A4C1UN20"/>
<organism evidence="2 3">
    <name type="scientific">Eumeta variegata</name>
    <name type="common">Bagworm moth</name>
    <name type="synonym">Eumeta japonica</name>
    <dbReference type="NCBI Taxonomy" id="151549"/>
    <lineage>
        <taxon>Eukaryota</taxon>
        <taxon>Metazoa</taxon>
        <taxon>Ecdysozoa</taxon>
        <taxon>Arthropoda</taxon>
        <taxon>Hexapoda</taxon>
        <taxon>Insecta</taxon>
        <taxon>Pterygota</taxon>
        <taxon>Neoptera</taxon>
        <taxon>Endopterygota</taxon>
        <taxon>Lepidoptera</taxon>
        <taxon>Glossata</taxon>
        <taxon>Ditrysia</taxon>
        <taxon>Tineoidea</taxon>
        <taxon>Psychidae</taxon>
        <taxon>Oiketicinae</taxon>
        <taxon>Eumeta</taxon>
    </lineage>
</organism>
<accession>A0A4C1UN20</accession>
<feature type="region of interest" description="Disordered" evidence="1">
    <location>
        <begin position="11"/>
        <end position="33"/>
    </location>
</feature>
<keyword evidence="3" id="KW-1185">Reference proteome</keyword>
<protein>
    <submittedName>
        <fullName evidence="2">Uncharacterized protein</fullName>
    </submittedName>
</protein>